<sequence>MEKMNRSSYFYPPLNKAMQIEDLRNIALNLKGSTEDIKWEDHLCFTIGGKMYLVTSPDQVPSTASFKVTPEEYEALLAQPGFQKHSHLARYHWVHLNDLNRLSKNEWQHFIRQSYELVAAKLPKKVKKELNILIDSENREPGTGI</sequence>
<dbReference type="InterPro" id="IPR007351">
    <property type="entry name" value="YjbR"/>
</dbReference>
<evidence type="ECO:0000313" key="1">
    <source>
        <dbReference type="EMBL" id="PSR56875.1"/>
    </source>
</evidence>
<dbReference type="InterPro" id="IPR038056">
    <property type="entry name" value="YjbR-like_sf"/>
</dbReference>
<dbReference type="AlphaFoldDB" id="A0A2T2YN00"/>
<dbReference type="InterPro" id="IPR058532">
    <property type="entry name" value="YjbR/MT2646/Rv2570-like"/>
</dbReference>
<accession>A0A2T2YN00</accession>
<organism evidence="1 2">
    <name type="scientific">Adhaeribacter arboris</name>
    <dbReference type="NCBI Taxonomy" id="2072846"/>
    <lineage>
        <taxon>Bacteria</taxon>
        <taxon>Pseudomonadati</taxon>
        <taxon>Bacteroidota</taxon>
        <taxon>Cytophagia</taxon>
        <taxon>Cytophagales</taxon>
        <taxon>Hymenobacteraceae</taxon>
        <taxon>Adhaeribacter</taxon>
    </lineage>
</organism>
<evidence type="ECO:0008006" key="3">
    <source>
        <dbReference type="Google" id="ProtNLM"/>
    </source>
</evidence>
<dbReference type="Proteomes" id="UP000240357">
    <property type="component" value="Unassembled WGS sequence"/>
</dbReference>
<evidence type="ECO:0000313" key="2">
    <source>
        <dbReference type="Proteomes" id="UP000240357"/>
    </source>
</evidence>
<dbReference type="PANTHER" id="PTHR35145">
    <property type="entry name" value="CYTOPLASMIC PROTEIN-RELATED"/>
    <property type="match status" value="1"/>
</dbReference>
<proteinExistence type="predicted"/>
<dbReference type="SUPFAM" id="SSF142906">
    <property type="entry name" value="YjbR-like"/>
    <property type="match status" value="1"/>
</dbReference>
<name>A0A2T2YN00_9BACT</name>
<dbReference type="Pfam" id="PF04237">
    <property type="entry name" value="YjbR"/>
    <property type="match status" value="1"/>
</dbReference>
<dbReference type="EMBL" id="PYFT01000001">
    <property type="protein sequence ID" value="PSR56875.1"/>
    <property type="molecule type" value="Genomic_DNA"/>
</dbReference>
<reference evidence="1 2" key="1">
    <citation type="submission" date="2018-03" db="EMBL/GenBank/DDBJ databases">
        <title>Adhaeribacter sp. HMF7605 Genome sequencing and assembly.</title>
        <authorList>
            <person name="Kang H."/>
            <person name="Kang J."/>
            <person name="Cha I."/>
            <person name="Kim H."/>
            <person name="Joh K."/>
        </authorList>
    </citation>
    <scope>NUCLEOTIDE SEQUENCE [LARGE SCALE GENOMIC DNA]</scope>
    <source>
        <strain evidence="1 2">HMF7605</strain>
    </source>
</reference>
<dbReference type="PANTHER" id="PTHR35145:SF1">
    <property type="entry name" value="CYTOPLASMIC PROTEIN"/>
    <property type="match status" value="1"/>
</dbReference>
<keyword evidence="2" id="KW-1185">Reference proteome</keyword>
<comment type="caution">
    <text evidence="1">The sequence shown here is derived from an EMBL/GenBank/DDBJ whole genome shotgun (WGS) entry which is preliminary data.</text>
</comment>
<protein>
    <recommendedName>
        <fullName evidence="3">MmcQ-like protein</fullName>
    </recommendedName>
</protein>
<dbReference type="Gene3D" id="3.90.1150.30">
    <property type="match status" value="1"/>
</dbReference>
<gene>
    <name evidence="1" type="ORF">AHMF7605_26935</name>
</gene>